<dbReference type="KEGG" id="cuh:BJN34_15400"/>
<protein>
    <submittedName>
        <fullName evidence="1">Uncharacterized protein</fullName>
    </submittedName>
</protein>
<proteinExistence type="predicted"/>
<reference evidence="2" key="1">
    <citation type="submission" date="2017-02" db="EMBL/GenBank/DDBJ databases">
        <title>Complete genome sequence of Cupriavidus necator strain NH9, a 3-chlorobenzoate degrader.</title>
        <authorList>
            <person name="Moriuchi R."/>
            <person name="Dohra H."/>
            <person name="Ogawa N."/>
        </authorList>
    </citation>
    <scope>NUCLEOTIDE SEQUENCE [LARGE SCALE GENOMIC DNA]</scope>
    <source>
        <strain evidence="2">NH9</strain>
    </source>
</reference>
<dbReference type="OrthoDB" id="8967822at2"/>
<dbReference type="EMBL" id="CP017757">
    <property type="protein sequence ID" value="AQV95264.1"/>
    <property type="molecule type" value="Genomic_DNA"/>
</dbReference>
<accession>A0A1U9URD5</accession>
<dbReference type="AlphaFoldDB" id="A0A1U9URD5"/>
<dbReference type="RefSeq" id="WP_078197533.1">
    <property type="nucleotide sequence ID" value="NZ_CP017757.2"/>
</dbReference>
<evidence type="ECO:0000313" key="1">
    <source>
        <dbReference type="EMBL" id="AQV95264.1"/>
    </source>
</evidence>
<evidence type="ECO:0000313" key="2">
    <source>
        <dbReference type="Proteomes" id="UP000189627"/>
    </source>
</evidence>
<sequence>MHKEAVIGTYRVSIDAEQKPGPGDPSGAVGYAVRYTIARTDGAPVRPNFPTVCSYELNVGTTLFPTVESALDYGLAKARDDIATFDAQQDAARRSAAADPY</sequence>
<organism evidence="1 2">
    <name type="scientific">Cupriavidus necator</name>
    <name type="common">Alcaligenes eutrophus</name>
    <name type="synonym">Ralstonia eutropha</name>
    <dbReference type="NCBI Taxonomy" id="106590"/>
    <lineage>
        <taxon>Bacteria</taxon>
        <taxon>Pseudomonadati</taxon>
        <taxon>Pseudomonadota</taxon>
        <taxon>Betaproteobacteria</taxon>
        <taxon>Burkholderiales</taxon>
        <taxon>Burkholderiaceae</taxon>
        <taxon>Cupriavidus</taxon>
    </lineage>
</organism>
<name>A0A1U9URD5_CUPNE</name>
<dbReference type="Proteomes" id="UP000189627">
    <property type="component" value="Chromosome 1"/>
</dbReference>
<gene>
    <name evidence="1" type="ORF">BJN34_15400</name>
</gene>